<protein>
    <recommendedName>
        <fullName evidence="3">Alpha/beta hydrolase</fullName>
    </recommendedName>
</protein>
<dbReference type="EMBL" id="JXXZ01000001">
    <property type="protein sequence ID" value="KJZ02234.1"/>
    <property type="molecule type" value="Genomic_DNA"/>
</dbReference>
<evidence type="ECO:0000313" key="2">
    <source>
        <dbReference type="Proteomes" id="UP000033664"/>
    </source>
</evidence>
<accession>A0A0F4Q4H5</accession>
<dbReference type="PATRIC" id="fig|151081.8.peg.1330"/>
<dbReference type="GeneID" id="58227010"/>
<reference evidence="1 2" key="1">
    <citation type="journal article" date="2015" name="BMC Genomics">
        <title>Genome mining reveals unlocked bioactive potential of marine Gram-negative bacteria.</title>
        <authorList>
            <person name="Machado H."/>
            <person name="Sonnenschein E.C."/>
            <person name="Melchiorsen J."/>
            <person name="Gram L."/>
        </authorList>
    </citation>
    <scope>NUCLEOTIDE SEQUENCE [LARGE SCALE GENOMIC DNA]</scope>
    <source>
        <strain evidence="1 2">S3137</strain>
    </source>
</reference>
<evidence type="ECO:0008006" key="3">
    <source>
        <dbReference type="Google" id="ProtNLM"/>
    </source>
</evidence>
<sequence>MKYLYIWLLIPIFCIPLVQAEIIYDEARDRGIPVKISYPINEQDCTIESKCAVAFLSAGYGVAHTQYSFLEEQLRELGYMVVSVAHELPQDPPLSVTGNLYETRRENWVRGAKTLAFLKSQLQSRYLNYAFNELLLIGHSNGGDISSWLGNEKKPYIKSIITLDHRRVPLPRNTDINIFSIRASDFAADEGVLPANTVQSDICVVQIPDARHNDLSDHGPRWLQDKIKQLVHGYLVGQPCAMLNKA</sequence>
<dbReference type="Proteomes" id="UP000033664">
    <property type="component" value="Unassembled WGS sequence"/>
</dbReference>
<keyword evidence="2" id="KW-1185">Reference proteome</keyword>
<comment type="caution">
    <text evidence="1">The sequence shown here is derived from an EMBL/GenBank/DDBJ whole genome shotgun (WGS) entry which is preliminary data.</text>
</comment>
<dbReference type="RefSeq" id="WP_045978978.1">
    <property type="nucleotide sequence ID" value="NZ_JXXY01000005.1"/>
</dbReference>
<dbReference type="SUPFAM" id="SSF53474">
    <property type="entry name" value="alpha/beta-Hydrolases"/>
    <property type="match status" value="1"/>
</dbReference>
<evidence type="ECO:0000313" key="1">
    <source>
        <dbReference type="EMBL" id="KJZ02234.1"/>
    </source>
</evidence>
<dbReference type="AlphaFoldDB" id="A0A0F4Q4H5"/>
<dbReference type="InterPro" id="IPR029058">
    <property type="entry name" value="AB_hydrolase_fold"/>
</dbReference>
<name>A0A0F4Q4H5_9GAMM</name>
<gene>
    <name evidence="1" type="ORF">TW72_00740</name>
</gene>
<dbReference type="Gene3D" id="3.40.50.1820">
    <property type="entry name" value="alpha/beta hydrolase"/>
    <property type="match status" value="1"/>
</dbReference>
<dbReference type="OrthoDB" id="9814760at2"/>
<organism evidence="1 2">
    <name type="scientific">Pseudoalteromonas ruthenica</name>
    <dbReference type="NCBI Taxonomy" id="151081"/>
    <lineage>
        <taxon>Bacteria</taxon>
        <taxon>Pseudomonadati</taxon>
        <taxon>Pseudomonadota</taxon>
        <taxon>Gammaproteobacteria</taxon>
        <taxon>Alteromonadales</taxon>
        <taxon>Pseudoalteromonadaceae</taxon>
        <taxon>Pseudoalteromonas</taxon>
    </lineage>
</organism>
<proteinExistence type="predicted"/>